<accession>A0A6C0F5X1</accession>
<dbReference type="Gene3D" id="3.90.79.10">
    <property type="entry name" value="Nucleoside Triphosphate Pyrophosphohydrolase"/>
    <property type="match status" value="1"/>
</dbReference>
<evidence type="ECO:0000313" key="1">
    <source>
        <dbReference type="EMBL" id="QHT37048.1"/>
    </source>
</evidence>
<evidence type="ECO:0008006" key="2">
    <source>
        <dbReference type="Google" id="ProtNLM"/>
    </source>
</evidence>
<dbReference type="SUPFAM" id="SSF55811">
    <property type="entry name" value="Nudix"/>
    <property type="match status" value="1"/>
</dbReference>
<name>A0A6C0F5X1_9ZZZZ</name>
<reference evidence="1" key="1">
    <citation type="journal article" date="2020" name="Nature">
        <title>Giant virus diversity and host interactions through global metagenomics.</title>
        <authorList>
            <person name="Schulz F."/>
            <person name="Roux S."/>
            <person name="Paez-Espino D."/>
            <person name="Jungbluth S."/>
            <person name="Walsh D.A."/>
            <person name="Denef V.J."/>
            <person name="McMahon K.D."/>
            <person name="Konstantinidis K.T."/>
            <person name="Eloe-Fadrosh E.A."/>
            <person name="Kyrpides N.C."/>
            <person name="Woyke T."/>
        </authorList>
    </citation>
    <scope>NUCLEOTIDE SEQUENCE</scope>
    <source>
        <strain evidence="1">GVMAG-S-ERX555967-131</strain>
    </source>
</reference>
<protein>
    <recommendedName>
        <fullName evidence="2">Nudix hydrolase domain-containing protein</fullName>
    </recommendedName>
</protein>
<dbReference type="InterPro" id="IPR015797">
    <property type="entry name" value="NUDIX_hydrolase-like_dom_sf"/>
</dbReference>
<sequence>MNYASGVLILSWHKGSLYCLLGKDHYDTYSDFGGKSEYNDLGSSIKTASRELFEETCGIFEDFSILMNTLENCQVINSLSYTNKPYYMYILFHELDIDLECNFNYAYNYVKHIPKMNKFTEKQQIKWFSFASVLNNEIPLRNVFATSIIKHKDNILKIAYKYMTTNNKYRNGRR</sequence>
<organism evidence="1">
    <name type="scientific">viral metagenome</name>
    <dbReference type="NCBI Taxonomy" id="1070528"/>
    <lineage>
        <taxon>unclassified sequences</taxon>
        <taxon>metagenomes</taxon>
        <taxon>organismal metagenomes</taxon>
    </lineage>
</organism>
<dbReference type="EMBL" id="MN738789">
    <property type="protein sequence ID" value="QHT37048.1"/>
    <property type="molecule type" value="Genomic_DNA"/>
</dbReference>
<dbReference type="AlphaFoldDB" id="A0A6C0F5X1"/>
<proteinExistence type="predicted"/>